<evidence type="ECO:0000259" key="1">
    <source>
        <dbReference type="PROSITE" id="PS50181"/>
    </source>
</evidence>
<proteinExistence type="predicted"/>
<keyword evidence="3" id="KW-1185">Reference proteome</keyword>
<dbReference type="SUPFAM" id="SSF81383">
    <property type="entry name" value="F-box domain"/>
    <property type="match status" value="1"/>
</dbReference>
<reference evidence="2" key="1">
    <citation type="submission" date="2022-07" db="EMBL/GenBank/DDBJ databases">
        <title>Genome Sequence of Agrocybe chaxingu.</title>
        <authorList>
            <person name="Buettner E."/>
        </authorList>
    </citation>
    <scope>NUCLEOTIDE SEQUENCE</scope>
    <source>
        <strain evidence="2">MP-N11</strain>
    </source>
</reference>
<evidence type="ECO:0000313" key="2">
    <source>
        <dbReference type="EMBL" id="KAJ3510915.1"/>
    </source>
</evidence>
<sequence>MTKVKSLNSPVSHLLHSNVPPSREEAALVHTTIADAEQQLLRMQGAFQTAGPRRSKMRKQLERRATFVQGHRAILSPVRRLPIEVLEQIFLWVVHDLHPLALLSSDVPWMLGHICRWWRTCALGIPKLWINLPAIKIKSKRRMDDYRVALQVGALWEQLKRSNPLPISFILIISRSNDEIGKLRHPLIDVLTDQAERWWDVEIWGEISSLTALEDVRGRLQNLKTLTLDLESSRGGRKLDIFAEAPQLQHVECRGAFVGKILWPSNQLLSYEGSTPDLIATGAYEMLRKASSLKRLEIYDLANPTVPVATLSSLTVLKVEFTCVRPVAFLNNLTLPVLEDLDLDWSKWQDRDGSMFFALRAILSRSEVSSCLKYLRLRAGEMVDGALSTVLQLTPSLETLDVTMPFGDDVEQLSHLERRKPVLVPRLKSLEFFIPKDTSRDRVPVAKIKQLIENRCSDWDGILNNVVCLEHLRIHCIDRQHAILWQAILEGWYSDYPDAMMLFILNSNLAKALPPKLAEGQNASGGYHQETVDEFILKDTESFEINDIRNVYGSGIHHTLYRLADTTAYPHHCLQKWAARVLKKWEPLFKKSASKCKWMLHGASLVYITDSNLMASILQSLTRYYAQSPVKYFSLYLGNPQPRGLAALPLELITEIMKELEWRDILHVRQTCKCLSDASKARPVWLNLFKTYSEHLLFPLQLEGPLENYSASQLEEMILRWKRAERSYAMDSEAIDGREIEIALDEDQYVDAMHLVKGGRWLLLVLSNGSIRYCDLESEDVVPHPLVPHPFSNDETVAIVRFSVDMISAPTLTFNIAIVFRDVISDEAINFLQVWQVSVMLDAQGRGMELQSRLLSSFVQSSGGQVPSLSISGQHLAYSFVTLDRRLPCYVFVVHWPSVDSLTTPFPQRMFTVPVGMGGVCLLPDHKLLSTSSQHFYLLDWTSAGETTAPLSSTMAPADFLWSHPIGYWNSILGDSFPCVNSTRFVFECDGIIRGLVIEHPHPNGDHVSEPYFVRLMEYPEMWDKVRKPRRVLGYNHAFGLGGDRGLTILRYSWPGEPQLDFPSVSLPAVFVKVFDSYSWDGPGPCVDLGTGRVVTLATFRNRLLFFDIPSTKQDIQLP</sequence>
<feature type="domain" description="F-box" evidence="1">
    <location>
        <begin position="642"/>
        <end position="688"/>
    </location>
</feature>
<dbReference type="InterPro" id="IPR032675">
    <property type="entry name" value="LRR_dom_sf"/>
</dbReference>
<dbReference type="SMART" id="SM00256">
    <property type="entry name" value="FBOX"/>
    <property type="match status" value="1"/>
</dbReference>
<dbReference type="InterPro" id="IPR001810">
    <property type="entry name" value="F-box_dom"/>
</dbReference>
<protein>
    <recommendedName>
        <fullName evidence="1">F-box domain-containing protein</fullName>
    </recommendedName>
</protein>
<dbReference type="OrthoDB" id="3068592at2759"/>
<organism evidence="2 3">
    <name type="scientific">Agrocybe chaxingu</name>
    <dbReference type="NCBI Taxonomy" id="84603"/>
    <lineage>
        <taxon>Eukaryota</taxon>
        <taxon>Fungi</taxon>
        <taxon>Dikarya</taxon>
        <taxon>Basidiomycota</taxon>
        <taxon>Agaricomycotina</taxon>
        <taxon>Agaricomycetes</taxon>
        <taxon>Agaricomycetidae</taxon>
        <taxon>Agaricales</taxon>
        <taxon>Agaricineae</taxon>
        <taxon>Strophariaceae</taxon>
        <taxon>Agrocybe</taxon>
    </lineage>
</organism>
<name>A0A9W8K9S0_9AGAR</name>
<comment type="caution">
    <text evidence="2">The sequence shown here is derived from an EMBL/GenBank/DDBJ whole genome shotgun (WGS) entry which is preliminary data.</text>
</comment>
<evidence type="ECO:0000313" key="3">
    <source>
        <dbReference type="Proteomes" id="UP001148786"/>
    </source>
</evidence>
<gene>
    <name evidence="2" type="ORF">NLJ89_g4400</name>
</gene>
<dbReference type="Gene3D" id="3.80.10.10">
    <property type="entry name" value="Ribonuclease Inhibitor"/>
    <property type="match status" value="1"/>
</dbReference>
<dbReference type="EMBL" id="JANKHO010000362">
    <property type="protein sequence ID" value="KAJ3510915.1"/>
    <property type="molecule type" value="Genomic_DNA"/>
</dbReference>
<accession>A0A9W8K9S0</accession>
<dbReference type="PROSITE" id="PS50181">
    <property type="entry name" value="FBOX"/>
    <property type="match status" value="1"/>
</dbReference>
<dbReference type="InterPro" id="IPR036047">
    <property type="entry name" value="F-box-like_dom_sf"/>
</dbReference>
<dbReference type="Proteomes" id="UP001148786">
    <property type="component" value="Unassembled WGS sequence"/>
</dbReference>
<dbReference type="Pfam" id="PF00646">
    <property type="entry name" value="F-box"/>
    <property type="match status" value="1"/>
</dbReference>
<dbReference type="AlphaFoldDB" id="A0A9W8K9S0"/>